<dbReference type="GO" id="GO:0000287">
    <property type="term" value="F:magnesium ion binding"/>
    <property type="evidence" value="ECO:0007669"/>
    <property type="project" value="InterPro"/>
</dbReference>
<reference evidence="3" key="1">
    <citation type="journal article" date="2020" name="mSystems">
        <title>Genome- and Community-Level Interaction Insights into Carbon Utilization and Element Cycling Functions of Hydrothermarchaeota in Hydrothermal Sediment.</title>
        <authorList>
            <person name="Zhou Z."/>
            <person name="Liu Y."/>
            <person name="Xu W."/>
            <person name="Pan J."/>
            <person name="Luo Z.H."/>
            <person name="Li M."/>
        </authorList>
    </citation>
    <scope>NUCLEOTIDE SEQUENCE [LARGE SCALE GENOMIC DNA]</scope>
    <source>
        <strain evidence="3">SpSt-1121</strain>
    </source>
</reference>
<dbReference type="EMBL" id="DRZI01000174">
    <property type="protein sequence ID" value="HHP81828.1"/>
    <property type="molecule type" value="Genomic_DNA"/>
</dbReference>
<dbReference type="SUPFAM" id="SSF142338">
    <property type="entry name" value="CofD-like"/>
    <property type="match status" value="1"/>
</dbReference>
<dbReference type="AlphaFoldDB" id="A0A7C5XMJ8"/>
<sequence>MRIAILSGGQGGLKLFEGLRELLDPNDITIIANTADNIWLLGLYIAPDVDSATYLLSGLLDISKYWGILNDTFNAYNMIKKLGALDWFVLGDKDLAIHIVRTYMLKQGYRLTEITKYICSMLKAKGVVLPMSDTHVETHIHTDLGVLHVQEYLVKYAAKHDPEKIKVFNIEYKDIDKAYATKEVINTLNNVDAIIIGPSNPFLSINPILNIKGVKECIRKRREMGIPVIAISPIKGSKAFTGVTHILMKYLGFEQSPYSIAEIYSDIISNIIIDNSDEYLAHRIKGVLGVDVDLANIAMDSIDSKIALARRLLGIVTNYQNKNR</sequence>
<keyword evidence="1 3" id="KW-0808">Transferase</keyword>
<comment type="caution">
    <text evidence="3">The sequence shown here is derived from an EMBL/GenBank/DDBJ whole genome shotgun (WGS) entry which is preliminary data.</text>
</comment>
<dbReference type="NCBIfam" id="TIGR01819">
    <property type="entry name" value="F420_cofD"/>
    <property type="match status" value="1"/>
</dbReference>
<dbReference type="EC" id="2.7.8.28" evidence="3"/>
<evidence type="ECO:0000256" key="2">
    <source>
        <dbReference type="ARBA" id="ARBA00022842"/>
    </source>
</evidence>
<proteinExistence type="inferred from homology"/>
<accession>A0A7C5XMJ8</accession>
<protein>
    <submittedName>
        <fullName evidence="3">2-phospho-L-lactate transferase</fullName>
        <ecNumber evidence="3">2.7.8.28</ecNumber>
    </submittedName>
</protein>
<dbReference type="InterPro" id="IPR002882">
    <property type="entry name" value="CofD"/>
</dbReference>
<name>A0A7C5XMJ8_9CREN</name>
<dbReference type="HAMAP" id="MF_01257">
    <property type="entry name" value="CofD"/>
    <property type="match status" value="1"/>
</dbReference>
<keyword evidence="2" id="KW-0460">Magnesium</keyword>
<dbReference type="InterPro" id="IPR038136">
    <property type="entry name" value="CofD-like_dom_sf"/>
</dbReference>
<gene>
    <name evidence="3" type="ORF">ENM84_04100</name>
</gene>
<dbReference type="PANTHER" id="PTHR43007:SF1">
    <property type="entry name" value="2-PHOSPHO-L-LACTATE TRANSFERASE"/>
    <property type="match status" value="1"/>
</dbReference>
<dbReference type="PANTHER" id="PTHR43007">
    <property type="entry name" value="2-PHOSPHO-L-LACTATE TRANSFERASE"/>
    <property type="match status" value="1"/>
</dbReference>
<evidence type="ECO:0000256" key="1">
    <source>
        <dbReference type="ARBA" id="ARBA00022679"/>
    </source>
</evidence>
<dbReference type="GO" id="GO:0043743">
    <property type="term" value="F:LPPG:FO 2-phospho-L-lactate transferase activity"/>
    <property type="evidence" value="ECO:0007669"/>
    <property type="project" value="UniProtKB-EC"/>
</dbReference>
<organism evidence="3">
    <name type="scientific">Ignisphaera aggregans</name>
    <dbReference type="NCBI Taxonomy" id="334771"/>
    <lineage>
        <taxon>Archaea</taxon>
        <taxon>Thermoproteota</taxon>
        <taxon>Thermoprotei</taxon>
        <taxon>Desulfurococcales</taxon>
        <taxon>Desulfurococcaceae</taxon>
        <taxon>Ignisphaera</taxon>
    </lineage>
</organism>
<dbReference type="Pfam" id="PF01933">
    <property type="entry name" value="CofD"/>
    <property type="match status" value="1"/>
</dbReference>
<dbReference type="Gene3D" id="1.10.8.240">
    <property type="entry name" value="CofD-like domain"/>
    <property type="match status" value="1"/>
</dbReference>
<dbReference type="Gene3D" id="3.40.50.10680">
    <property type="entry name" value="CofD-like domains"/>
    <property type="match status" value="1"/>
</dbReference>
<evidence type="ECO:0000313" key="3">
    <source>
        <dbReference type="EMBL" id="HHP81828.1"/>
    </source>
</evidence>
<dbReference type="InterPro" id="IPR010115">
    <property type="entry name" value="FbiA/CofD"/>
</dbReference>